<proteinExistence type="evidence at transcript level"/>
<feature type="binding site" description="axial binding residue" evidence="8">
    <location>
        <position position="459"/>
    </location>
    <ligand>
        <name>heme</name>
        <dbReference type="ChEBI" id="CHEBI:30413"/>
    </ligand>
    <ligandPart>
        <name>Fe</name>
        <dbReference type="ChEBI" id="CHEBI:18248"/>
    </ligandPart>
</feature>
<dbReference type="CDD" id="cd11054">
    <property type="entry name" value="CYP24A1-like"/>
    <property type="match status" value="1"/>
</dbReference>
<dbReference type="Gene3D" id="1.10.630.10">
    <property type="entry name" value="Cytochrome P450"/>
    <property type="match status" value="1"/>
</dbReference>
<evidence type="ECO:0000256" key="8">
    <source>
        <dbReference type="PIRSR" id="PIRSR602401-1"/>
    </source>
</evidence>
<dbReference type="FunFam" id="1.10.630.10:FF:000006">
    <property type="entry name" value="Cytochrome P450 302a1, mitochondrial"/>
    <property type="match status" value="1"/>
</dbReference>
<reference evidence="10" key="1">
    <citation type="submission" date="2016-11" db="EMBL/GenBank/DDBJ databases">
        <title>Comparative effects of crude oil on the Antarctic and temperate congenic copepods Tigriopus kingsejongensis and Tigriopus japonicus.</title>
        <authorList>
            <person name="Lee J.-S."/>
        </authorList>
    </citation>
    <scope>NUCLEOTIDE SEQUENCE</scope>
</reference>
<dbReference type="PANTHER" id="PTHR24279:SF120">
    <property type="entry name" value="CYTOCHROME P450"/>
    <property type="match status" value="1"/>
</dbReference>
<comment type="similarity">
    <text evidence="2 9">Belongs to the cytochrome P450 family.</text>
</comment>
<dbReference type="PRINTS" id="PR00385">
    <property type="entry name" value="P450"/>
</dbReference>
<keyword evidence="5 9" id="KW-0560">Oxidoreductase</keyword>
<evidence type="ECO:0000256" key="4">
    <source>
        <dbReference type="ARBA" id="ARBA00022723"/>
    </source>
</evidence>
<dbReference type="GO" id="GO:0004497">
    <property type="term" value="F:monooxygenase activity"/>
    <property type="evidence" value="ECO:0007669"/>
    <property type="project" value="UniProtKB-KW"/>
</dbReference>
<keyword evidence="6 8" id="KW-0408">Iron</keyword>
<dbReference type="InterPro" id="IPR036396">
    <property type="entry name" value="Cyt_P450_sf"/>
</dbReference>
<dbReference type="GO" id="GO:0005506">
    <property type="term" value="F:iron ion binding"/>
    <property type="evidence" value="ECO:0007669"/>
    <property type="project" value="InterPro"/>
</dbReference>
<dbReference type="InterPro" id="IPR001128">
    <property type="entry name" value="Cyt_P450"/>
</dbReference>
<dbReference type="InterPro" id="IPR002401">
    <property type="entry name" value="Cyt_P450_E_grp-I"/>
</dbReference>
<keyword evidence="3 8" id="KW-0349">Heme</keyword>
<evidence type="ECO:0000256" key="2">
    <source>
        <dbReference type="ARBA" id="ARBA00010617"/>
    </source>
</evidence>
<accession>A0A2H4FY86</accession>
<organism evidence="10">
    <name type="scientific">Tigriopus kingsejongensis</name>
    <dbReference type="NCBI Taxonomy" id="1133412"/>
    <lineage>
        <taxon>Eukaryota</taxon>
        <taxon>Metazoa</taxon>
        <taxon>Ecdysozoa</taxon>
        <taxon>Arthropoda</taxon>
        <taxon>Crustacea</taxon>
        <taxon>Multicrustacea</taxon>
        <taxon>Hexanauplia</taxon>
        <taxon>Copepoda</taxon>
        <taxon>Harpacticoida</taxon>
        <taxon>Harpacticidae</taxon>
        <taxon>Tigriopus</taxon>
    </lineage>
</organism>
<dbReference type="AlphaFoldDB" id="A0A2H4FY86"/>
<evidence type="ECO:0000313" key="10">
    <source>
        <dbReference type="EMBL" id="APH81397.1"/>
    </source>
</evidence>
<dbReference type="InterPro" id="IPR017972">
    <property type="entry name" value="Cyt_P450_CS"/>
</dbReference>
<dbReference type="PANTHER" id="PTHR24279">
    <property type="entry name" value="CYTOCHROME P450"/>
    <property type="match status" value="1"/>
</dbReference>
<keyword evidence="4 8" id="KW-0479">Metal-binding</keyword>
<dbReference type="GO" id="GO:0020037">
    <property type="term" value="F:heme binding"/>
    <property type="evidence" value="ECO:0007669"/>
    <property type="project" value="InterPro"/>
</dbReference>
<sequence>MVVSRKLLVAPTQTFQVLVRAQTTAPHVRQGLKPWTEIPGPTNIPFLGNFLSVRAPGVEPRAWNFHRLGWHLGDRFQDMCRLEIPLRSPYVFLFTPELCEKLYRSIGPRPIRPGFSALDHIRRRDPTFTNAKGLLTSQGEEWYQFRKKVQRPMLNPMSVLPYHRELQLVADEFIAKKIHRQLDENSEVPDLFLDDLYKWACESVCVIALNQRVGCLEVDLPPESEQLKIINGVSTILKTTADLDNGIHFWKYFPSSSFKAFTEACDIFKETCFKYIHKSLEEIKHKPHTADADKTLLEQFHDRGCDEATTVVMALDMIFGGIDTTSHTVAFALYNLAMNPKTQETVFQEIKSVLPEASSPIPQSIDKLPYLKAVVKETLRVNPAAIANARTLSDPLELNGYLLEPGTNVVPFHYYIMNCDRFVEEPKAFKPERWIKGHAEFENIHPFAALPFGHGVRMCIGKRFAEYEVQVMLMKLIRKYRVEWHHEPLGMKIHTLSFPSKPLRFRFFPR</sequence>
<dbReference type="GO" id="GO:0016705">
    <property type="term" value="F:oxidoreductase activity, acting on paired donors, with incorporation or reduction of molecular oxygen"/>
    <property type="evidence" value="ECO:0007669"/>
    <property type="project" value="InterPro"/>
</dbReference>
<dbReference type="EMBL" id="KY249926">
    <property type="protein sequence ID" value="APH81397.1"/>
    <property type="molecule type" value="mRNA"/>
</dbReference>
<dbReference type="PRINTS" id="PR00463">
    <property type="entry name" value="EP450I"/>
</dbReference>
<dbReference type="SUPFAM" id="SSF48264">
    <property type="entry name" value="Cytochrome P450"/>
    <property type="match status" value="1"/>
</dbReference>
<evidence type="ECO:0000256" key="6">
    <source>
        <dbReference type="ARBA" id="ARBA00023004"/>
    </source>
</evidence>
<evidence type="ECO:0000256" key="5">
    <source>
        <dbReference type="ARBA" id="ARBA00023002"/>
    </source>
</evidence>
<evidence type="ECO:0000256" key="1">
    <source>
        <dbReference type="ARBA" id="ARBA00001971"/>
    </source>
</evidence>
<protein>
    <submittedName>
        <fullName evidence="10">Cytochrome P450 CYP3020A1</fullName>
    </submittedName>
</protein>
<dbReference type="PROSITE" id="PS00086">
    <property type="entry name" value="CYTOCHROME_P450"/>
    <property type="match status" value="1"/>
</dbReference>
<keyword evidence="7 9" id="KW-0503">Monooxygenase</keyword>
<dbReference type="InterPro" id="IPR050479">
    <property type="entry name" value="CYP11_CYP27_families"/>
</dbReference>
<dbReference type="Pfam" id="PF00067">
    <property type="entry name" value="p450"/>
    <property type="match status" value="1"/>
</dbReference>
<comment type="cofactor">
    <cofactor evidence="1 8">
        <name>heme</name>
        <dbReference type="ChEBI" id="CHEBI:30413"/>
    </cofactor>
</comment>
<evidence type="ECO:0000256" key="9">
    <source>
        <dbReference type="RuleBase" id="RU000461"/>
    </source>
</evidence>
<evidence type="ECO:0000256" key="7">
    <source>
        <dbReference type="ARBA" id="ARBA00023033"/>
    </source>
</evidence>
<name>A0A2H4FY86_9MAXI</name>
<evidence type="ECO:0000256" key="3">
    <source>
        <dbReference type="ARBA" id="ARBA00022617"/>
    </source>
</evidence>